<organism evidence="7 8">
    <name type="scientific">Aspergillus tamarii</name>
    <dbReference type="NCBI Taxonomy" id="41984"/>
    <lineage>
        <taxon>Eukaryota</taxon>
        <taxon>Fungi</taxon>
        <taxon>Dikarya</taxon>
        <taxon>Ascomycota</taxon>
        <taxon>Pezizomycotina</taxon>
        <taxon>Eurotiomycetes</taxon>
        <taxon>Eurotiomycetidae</taxon>
        <taxon>Eurotiales</taxon>
        <taxon>Aspergillaceae</taxon>
        <taxon>Aspergillus</taxon>
        <taxon>Aspergillus subgen. Circumdati</taxon>
    </lineage>
</organism>
<dbReference type="SMART" id="SM01117">
    <property type="entry name" value="Cyt-b5"/>
    <property type="match status" value="1"/>
</dbReference>
<evidence type="ECO:0000256" key="5">
    <source>
        <dbReference type="SAM" id="MobiDB-lite"/>
    </source>
</evidence>
<dbReference type="PROSITE" id="PS50255">
    <property type="entry name" value="CYTOCHROME_B5_2"/>
    <property type="match status" value="1"/>
</dbReference>
<keyword evidence="1 4" id="KW-0349">Heme</keyword>
<evidence type="ECO:0000256" key="1">
    <source>
        <dbReference type="ARBA" id="ARBA00022617"/>
    </source>
</evidence>
<evidence type="ECO:0000313" key="8">
    <source>
        <dbReference type="Proteomes" id="UP000326950"/>
    </source>
</evidence>
<evidence type="ECO:0000256" key="2">
    <source>
        <dbReference type="ARBA" id="ARBA00022723"/>
    </source>
</evidence>
<dbReference type="Gene3D" id="3.10.120.10">
    <property type="entry name" value="Cytochrome b5-like heme/steroid binding domain"/>
    <property type="match status" value="1"/>
</dbReference>
<dbReference type="FunFam" id="3.10.120.10:FF:000001">
    <property type="entry name" value="Cytochrome b5 reductase 4"/>
    <property type="match status" value="1"/>
</dbReference>
<keyword evidence="2 4" id="KW-0479">Metal-binding</keyword>
<feature type="compositionally biased region" description="Basic and acidic residues" evidence="5">
    <location>
        <begin position="132"/>
        <end position="155"/>
    </location>
</feature>
<dbReference type="PROSITE" id="PS00191">
    <property type="entry name" value="CYTOCHROME_B5_1"/>
    <property type="match status" value="1"/>
</dbReference>
<feature type="compositionally biased region" description="Pro residues" evidence="5">
    <location>
        <begin position="260"/>
        <end position="276"/>
    </location>
</feature>
<feature type="compositionally biased region" description="Low complexity" evidence="5">
    <location>
        <begin position="159"/>
        <end position="172"/>
    </location>
</feature>
<gene>
    <name evidence="7" type="ORF">BDV40DRAFT_307976</name>
</gene>
<feature type="compositionally biased region" description="Polar residues" evidence="5">
    <location>
        <begin position="193"/>
        <end position="206"/>
    </location>
</feature>
<dbReference type="OrthoDB" id="432299at2759"/>
<dbReference type="AlphaFoldDB" id="A0A5N6UI01"/>
<feature type="region of interest" description="Disordered" evidence="5">
    <location>
        <begin position="112"/>
        <end position="312"/>
    </location>
</feature>
<dbReference type="GO" id="GO:0005737">
    <property type="term" value="C:cytoplasm"/>
    <property type="evidence" value="ECO:0007669"/>
    <property type="project" value="TreeGrafter"/>
</dbReference>
<evidence type="ECO:0000259" key="6">
    <source>
        <dbReference type="PROSITE" id="PS50255"/>
    </source>
</evidence>
<dbReference type="Proteomes" id="UP000326950">
    <property type="component" value="Unassembled WGS sequence"/>
</dbReference>
<evidence type="ECO:0000313" key="7">
    <source>
        <dbReference type="EMBL" id="KAE8158208.1"/>
    </source>
</evidence>
<sequence>MISVGCAHRSHRLSPCYGTLLFDHVVILGNSVVELNLYLDSSHSDRPTHGPHDFPGCLEVCSCRHFFVLSDLQAPFSLSPSTTFGPPRMGWLGVATLIATACFLLYRHPPSSWTPEPSISQPPPKPTLEEPPTDHATDDAKVKDDSKPLEEKVGNAEDPQSTPKASASSPPSLEVPTLRLDSDKVDKTTTTTENQADQKPIQNGSAKPSEPVAIAVNNAAMLPPPRPTASSSSLMPPPPPPRLRPTMSQTQQPQSAPAGRYPPRPNPGSSLRPPPSAAASLRVPPSSRPTSNSLAPVKLTAQPSNSSKRAVLEPGYSPLDWAALTSNPKNNLRGANLPPTLVKVTPSMLKAQNGRKGRDAWTSYQGKVYNITPYVPFHPGGKGELLRGAGKDSAKLFMEIHPWVNWDAILGECLVGILVSENDGATENALDAMD</sequence>
<accession>A0A5N6UI01</accession>
<reference evidence="7 8" key="1">
    <citation type="submission" date="2019-04" db="EMBL/GenBank/DDBJ databases">
        <title>Friends and foes A comparative genomics study of 23 Aspergillus species from section Flavi.</title>
        <authorList>
            <consortium name="DOE Joint Genome Institute"/>
            <person name="Kjaerbolling I."/>
            <person name="Vesth T."/>
            <person name="Frisvad J.C."/>
            <person name="Nybo J.L."/>
            <person name="Theobald S."/>
            <person name="Kildgaard S."/>
            <person name="Isbrandt T."/>
            <person name="Kuo A."/>
            <person name="Sato A."/>
            <person name="Lyhne E.K."/>
            <person name="Kogle M.E."/>
            <person name="Wiebenga A."/>
            <person name="Kun R.S."/>
            <person name="Lubbers R.J."/>
            <person name="Makela M.R."/>
            <person name="Barry K."/>
            <person name="Chovatia M."/>
            <person name="Clum A."/>
            <person name="Daum C."/>
            <person name="Haridas S."/>
            <person name="He G."/>
            <person name="LaButti K."/>
            <person name="Lipzen A."/>
            <person name="Mondo S."/>
            <person name="Riley R."/>
            <person name="Salamov A."/>
            <person name="Simmons B.A."/>
            <person name="Magnuson J.K."/>
            <person name="Henrissat B."/>
            <person name="Mortensen U.H."/>
            <person name="Larsen T.O."/>
            <person name="Devries R.P."/>
            <person name="Grigoriev I.V."/>
            <person name="Machida M."/>
            <person name="Baker S.E."/>
            <person name="Andersen M.R."/>
        </authorList>
    </citation>
    <scope>NUCLEOTIDE SEQUENCE [LARGE SCALE GENOMIC DNA]</scope>
    <source>
        <strain evidence="7 8">CBS 117626</strain>
    </source>
</reference>
<dbReference type="InterPro" id="IPR051872">
    <property type="entry name" value="Cytochrome_b5/Flavoprotein_Rdt"/>
</dbReference>
<dbReference type="PANTHER" id="PTHR46237:SF1">
    <property type="entry name" value="CYTOCHROME B5 REDUCTASE 4"/>
    <property type="match status" value="1"/>
</dbReference>
<evidence type="ECO:0000256" key="3">
    <source>
        <dbReference type="ARBA" id="ARBA00023004"/>
    </source>
</evidence>
<feature type="domain" description="Cytochrome b5 heme-binding" evidence="6">
    <location>
        <begin position="341"/>
        <end position="419"/>
    </location>
</feature>
<keyword evidence="3 4" id="KW-0408">Iron</keyword>
<dbReference type="InterPro" id="IPR018506">
    <property type="entry name" value="Cyt_B5_heme-BS"/>
</dbReference>
<dbReference type="GO" id="GO:0020037">
    <property type="term" value="F:heme binding"/>
    <property type="evidence" value="ECO:0007669"/>
    <property type="project" value="UniProtKB-UniRule"/>
</dbReference>
<comment type="similarity">
    <text evidence="4">Belongs to the cytochrome b5 family.</text>
</comment>
<dbReference type="InterPro" id="IPR036400">
    <property type="entry name" value="Cyt_B5-like_heme/steroid_sf"/>
</dbReference>
<dbReference type="SUPFAM" id="SSF55856">
    <property type="entry name" value="Cytochrome b5-like heme/steroid binding domain"/>
    <property type="match status" value="1"/>
</dbReference>
<dbReference type="GO" id="GO:0004128">
    <property type="term" value="F:cytochrome-b5 reductase activity, acting on NAD(P)H"/>
    <property type="evidence" value="ECO:0007669"/>
    <property type="project" value="TreeGrafter"/>
</dbReference>
<proteinExistence type="inferred from homology"/>
<name>A0A5N6UI01_ASPTM</name>
<evidence type="ECO:0000256" key="4">
    <source>
        <dbReference type="RuleBase" id="RU362121"/>
    </source>
</evidence>
<dbReference type="InterPro" id="IPR001199">
    <property type="entry name" value="Cyt_B5-like_heme/steroid-bd"/>
</dbReference>
<protein>
    <recommendedName>
        <fullName evidence="6">Cytochrome b5 heme-binding domain-containing protein</fullName>
    </recommendedName>
</protein>
<feature type="compositionally biased region" description="Low complexity" evidence="5">
    <location>
        <begin position="277"/>
        <end position="289"/>
    </location>
</feature>
<dbReference type="Pfam" id="PF00173">
    <property type="entry name" value="Cyt-b5"/>
    <property type="match status" value="1"/>
</dbReference>
<dbReference type="PANTHER" id="PTHR46237">
    <property type="entry name" value="CYTOCHROME B5 REDUCTASE 4 FAMILY MEMBER"/>
    <property type="match status" value="1"/>
</dbReference>
<dbReference type="GO" id="GO:0046872">
    <property type="term" value="F:metal ion binding"/>
    <property type="evidence" value="ECO:0007669"/>
    <property type="project" value="UniProtKB-UniRule"/>
</dbReference>
<dbReference type="EMBL" id="ML738701">
    <property type="protein sequence ID" value="KAE8158208.1"/>
    <property type="molecule type" value="Genomic_DNA"/>
</dbReference>
<keyword evidence="8" id="KW-1185">Reference proteome</keyword>